<proteinExistence type="inferred from homology"/>
<reference evidence="13" key="3">
    <citation type="submission" date="2018-08" db="UniProtKB">
        <authorList>
            <consortium name="EnsemblPlants"/>
        </authorList>
    </citation>
    <scope>IDENTIFICATION</scope>
    <source>
        <strain evidence="13">cv. Bd21</strain>
    </source>
</reference>
<dbReference type="SUPFAM" id="SSF52058">
    <property type="entry name" value="L domain-like"/>
    <property type="match status" value="1"/>
</dbReference>
<keyword evidence="8" id="KW-0677">Repeat</keyword>
<sequence length="567" mass="61978">MPSSLGLAVALLVSFVSAVSSCTQQEKGYLLQFHAAMASPRLAELVSSRSIAVLDVSFNRLTGALRELPPSPAPGRPLQVLDISSNLFAGDFPSWKAMENMIALNASNNSFAGPIPTHFCDSSPSLAVLDLSRNKFSGGIPQALGDCSMLRVLNAGYNNLRGTLPDELFNATSLEHLSFRDNELHGVLDEAHVINLRNLVTLNLGRNNFSGRIPDSIGELKRMEAAYFDQNIMSGELPAALSNCTYLVTVDLKINVFSGELSKFNFSNLPNLKTFDLMDNNFTGTIPESIYSCSNLTALRLSANNLHGQLLPRISDLKHLTFLSLSVNSFKNITNALHILKNCRQLTILLIGKNFRGELMPEYERFDGFENLQVLDIGACQLLGKIPLWISKLAKLEMSRLSNNQLSGSIPDWIKALKYLFYLDISNNSLTGEIPTALMDMPMLKSEKTEAHLDPRVFKLPVYIGISRQYCKPIALPKVLDLGNNKFTGEIPVEIGRLKSLLSLNLSSNDLTGQIPQSICNLTRLLVLDLSNNNLTGAIPSALNSLHSLSAFNVSSNDLEGPIPSGG</sequence>
<dbReference type="ExpressionAtlas" id="A0A0Q3F4U8">
    <property type="expression patterns" value="baseline and differential"/>
</dbReference>
<dbReference type="PANTHER" id="PTHR48060:SF19">
    <property type="entry name" value="LEUCINE-RICH REPEAT-CONTAINING N-TERMINAL PLANT-TYPE DOMAIN-CONTAINING PROTEIN"/>
    <property type="match status" value="1"/>
</dbReference>
<feature type="signal peptide" evidence="11">
    <location>
        <begin position="1"/>
        <end position="18"/>
    </location>
</feature>
<accession>A0A0Q3F4U8</accession>
<protein>
    <recommendedName>
        <fullName evidence="15">Leucine-rich repeat-containing N-terminal plant-type domain-containing protein</fullName>
    </recommendedName>
</protein>
<keyword evidence="5" id="KW-0433">Leucine-rich repeat</keyword>
<evidence type="ECO:0000313" key="13">
    <source>
        <dbReference type="EnsemblPlants" id="KQJ93388"/>
    </source>
</evidence>
<evidence type="ECO:0000256" key="1">
    <source>
        <dbReference type="ARBA" id="ARBA00004167"/>
    </source>
</evidence>
<dbReference type="FunFam" id="3.80.10.10:FF:000213">
    <property type="entry name" value="Tyrosine-sulfated glycopeptide receptor 1"/>
    <property type="match status" value="1"/>
</dbReference>
<dbReference type="InterPro" id="IPR003591">
    <property type="entry name" value="Leu-rich_rpt_typical-subtyp"/>
</dbReference>
<comment type="similarity">
    <text evidence="3">Belongs to the RLP family.</text>
</comment>
<evidence type="ECO:0008006" key="15">
    <source>
        <dbReference type="Google" id="ProtNLM"/>
    </source>
</evidence>
<evidence type="ECO:0000256" key="3">
    <source>
        <dbReference type="ARBA" id="ARBA00009592"/>
    </source>
</evidence>
<name>A0A0Q3F4U8_BRADI</name>
<dbReference type="Pfam" id="PF00560">
    <property type="entry name" value="LRR_1"/>
    <property type="match status" value="9"/>
</dbReference>
<evidence type="ECO:0000256" key="4">
    <source>
        <dbReference type="ARBA" id="ARBA00022475"/>
    </source>
</evidence>
<dbReference type="STRING" id="15368.A0A0Q3F4U8"/>
<evidence type="ECO:0000256" key="6">
    <source>
        <dbReference type="ARBA" id="ARBA00022692"/>
    </source>
</evidence>
<evidence type="ECO:0000313" key="12">
    <source>
        <dbReference type="EMBL" id="KQJ93388.1"/>
    </source>
</evidence>
<dbReference type="Pfam" id="PF13855">
    <property type="entry name" value="LRR_8"/>
    <property type="match status" value="1"/>
</dbReference>
<evidence type="ECO:0000256" key="7">
    <source>
        <dbReference type="ARBA" id="ARBA00022729"/>
    </source>
</evidence>
<dbReference type="EMBL" id="CM000882">
    <property type="protein sequence ID" value="KQJ93388.1"/>
    <property type="molecule type" value="Genomic_DNA"/>
</dbReference>
<dbReference type="SMART" id="SM00369">
    <property type="entry name" value="LRR_TYP"/>
    <property type="match status" value="6"/>
</dbReference>
<dbReference type="GO" id="GO:0005886">
    <property type="term" value="C:plasma membrane"/>
    <property type="evidence" value="ECO:0007669"/>
    <property type="project" value="UniProtKB-SubCell"/>
</dbReference>
<evidence type="ECO:0000256" key="11">
    <source>
        <dbReference type="SAM" id="SignalP"/>
    </source>
</evidence>
<dbReference type="AlphaFoldDB" id="A0A0Q3F4U8"/>
<keyword evidence="6" id="KW-0812">Transmembrane</keyword>
<evidence type="ECO:0000256" key="5">
    <source>
        <dbReference type="ARBA" id="ARBA00022614"/>
    </source>
</evidence>
<dbReference type="InterPro" id="IPR053211">
    <property type="entry name" value="DNA_repair-toleration"/>
</dbReference>
<dbReference type="InterPro" id="IPR001611">
    <property type="entry name" value="Leu-rich_rpt"/>
</dbReference>
<gene>
    <name evidence="12" type="ORF">BRADI_3g04240v3</name>
</gene>
<dbReference type="PANTHER" id="PTHR48060">
    <property type="entry name" value="DNA DAMAGE-REPAIR/TOLERATION PROTEIN DRT100"/>
    <property type="match status" value="1"/>
</dbReference>
<evidence type="ECO:0000256" key="9">
    <source>
        <dbReference type="ARBA" id="ARBA00022989"/>
    </source>
</evidence>
<keyword evidence="4" id="KW-1003">Cell membrane</keyword>
<dbReference type="InterPro" id="IPR032675">
    <property type="entry name" value="LRR_dom_sf"/>
</dbReference>
<evidence type="ECO:0000256" key="2">
    <source>
        <dbReference type="ARBA" id="ARBA00004236"/>
    </source>
</evidence>
<keyword evidence="14" id="KW-1185">Reference proteome</keyword>
<reference evidence="12 13" key="1">
    <citation type="journal article" date="2010" name="Nature">
        <title>Genome sequencing and analysis of the model grass Brachypodium distachyon.</title>
        <authorList>
            <consortium name="International Brachypodium Initiative"/>
        </authorList>
    </citation>
    <scope>NUCLEOTIDE SEQUENCE [LARGE SCALE GENOMIC DNA]</scope>
    <source>
        <strain evidence="12 13">Bd21</strain>
    </source>
</reference>
<dbReference type="Gramene" id="KQJ93388">
    <property type="protein sequence ID" value="KQJ93388"/>
    <property type="gene ID" value="BRADI_3g04240v3"/>
</dbReference>
<dbReference type="OrthoDB" id="1740823at2759"/>
<keyword evidence="9" id="KW-1133">Transmembrane helix</keyword>
<comment type="subcellular location">
    <subcellularLocation>
        <location evidence="2">Cell membrane</location>
    </subcellularLocation>
    <subcellularLocation>
        <location evidence="1">Membrane</location>
        <topology evidence="1">Single-pass membrane protein</topology>
    </subcellularLocation>
</comment>
<dbReference type="SUPFAM" id="SSF52047">
    <property type="entry name" value="RNI-like"/>
    <property type="match status" value="1"/>
</dbReference>
<dbReference type="InParanoid" id="A0A0Q3F4U8"/>
<evidence type="ECO:0000256" key="8">
    <source>
        <dbReference type="ARBA" id="ARBA00022737"/>
    </source>
</evidence>
<evidence type="ECO:0000256" key="10">
    <source>
        <dbReference type="ARBA" id="ARBA00023136"/>
    </source>
</evidence>
<evidence type="ECO:0000313" key="14">
    <source>
        <dbReference type="Proteomes" id="UP000008810"/>
    </source>
</evidence>
<dbReference type="Gene3D" id="3.80.10.10">
    <property type="entry name" value="Ribonuclease Inhibitor"/>
    <property type="match status" value="3"/>
</dbReference>
<reference evidence="12" key="2">
    <citation type="submission" date="2017-06" db="EMBL/GenBank/DDBJ databases">
        <title>WGS assembly of Brachypodium distachyon.</title>
        <authorList>
            <consortium name="The International Brachypodium Initiative"/>
            <person name="Lucas S."/>
            <person name="Harmon-Smith M."/>
            <person name="Lail K."/>
            <person name="Tice H."/>
            <person name="Grimwood J."/>
            <person name="Bruce D."/>
            <person name="Barry K."/>
            <person name="Shu S."/>
            <person name="Lindquist E."/>
            <person name="Wang M."/>
            <person name="Pitluck S."/>
            <person name="Vogel J.P."/>
            <person name="Garvin D.F."/>
            <person name="Mockler T.C."/>
            <person name="Schmutz J."/>
            <person name="Rokhsar D."/>
            <person name="Bevan M.W."/>
        </authorList>
    </citation>
    <scope>NUCLEOTIDE SEQUENCE</scope>
    <source>
        <strain evidence="12">Bd21</strain>
    </source>
</reference>
<feature type="chain" id="PRO_5035999516" description="Leucine-rich repeat-containing N-terminal plant-type domain-containing protein" evidence="11">
    <location>
        <begin position="19"/>
        <end position="567"/>
    </location>
</feature>
<dbReference type="FunFam" id="3.80.10.10:FF:000095">
    <property type="entry name" value="LRR receptor-like serine/threonine-protein kinase GSO1"/>
    <property type="match status" value="1"/>
</dbReference>
<organism evidence="12">
    <name type="scientific">Brachypodium distachyon</name>
    <name type="common">Purple false brome</name>
    <name type="synonym">Trachynia distachya</name>
    <dbReference type="NCBI Taxonomy" id="15368"/>
    <lineage>
        <taxon>Eukaryota</taxon>
        <taxon>Viridiplantae</taxon>
        <taxon>Streptophyta</taxon>
        <taxon>Embryophyta</taxon>
        <taxon>Tracheophyta</taxon>
        <taxon>Spermatophyta</taxon>
        <taxon>Magnoliopsida</taxon>
        <taxon>Liliopsida</taxon>
        <taxon>Poales</taxon>
        <taxon>Poaceae</taxon>
        <taxon>BOP clade</taxon>
        <taxon>Pooideae</taxon>
        <taxon>Stipodae</taxon>
        <taxon>Brachypodieae</taxon>
        <taxon>Brachypodium</taxon>
    </lineage>
</organism>
<keyword evidence="7 11" id="KW-0732">Signal</keyword>
<dbReference type="Proteomes" id="UP000008810">
    <property type="component" value="Chromosome 3"/>
</dbReference>
<dbReference type="EnsemblPlants" id="KQJ93388">
    <property type="protein sequence ID" value="KQJ93388"/>
    <property type="gene ID" value="BRADI_3g04240v3"/>
</dbReference>
<dbReference type="PRINTS" id="PR00019">
    <property type="entry name" value="LEURICHRPT"/>
</dbReference>
<keyword evidence="10" id="KW-0472">Membrane</keyword>